<dbReference type="UniPathway" id="UPA00248">
    <property type="reaction ID" value="UER00314"/>
</dbReference>
<evidence type="ECO:0000256" key="2">
    <source>
        <dbReference type="ARBA" id="ARBA00022679"/>
    </source>
</evidence>
<comment type="caution">
    <text evidence="8">The sequence shown here is derived from an EMBL/GenBank/DDBJ whole genome shotgun (WGS) entry which is preliminary data.</text>
</comment>
<feature type="binding site" evidence="5">
    <location>
        <position position="108"/>
    </location>
    <ligand>
        <name>S-methyl-5'-thioadenosine</name>
        <dbReference type="ChEBI" id="CHEBI:17509"/>
    </ligand>
</feature>
<dbReference type="SUPFAM" id="SSF53335">
    <property type="entry name" value="S-adenosyl-L-methionine-dependent methyltransferases"/>
    <property type="match status" value="1"/>
</dbReference>
<feature type="binding site" evidence="5">
    <location>
        <begin position="158"/>
        <end position="161"/>
    </location>
    <ligand>
        <name>spermidine</name>
        <dbReference type="ChEBI" id="CHEBI:57834"/>
    </ligand>
</feature>
<dbReference type="GO" id="GO:0032259">
    <property type="term" value="P:methylation"/>
    <property type="evidence" value="ECO:0007669"/>
    <property type="project" value="UniProtKB-KW"/>
</dbReference>
<dbReference type="CDD" id="cd02440">
    <property type="entry name" value="AdoMet_MTases"/>
    <property type="match status" value="1"/>
</dbReference>
<dbReference type="EC" id="2.5.1.16" evidence="5"/>
<dbReference type="GO" id="GO:0004766">
    <property type="term" value="F:spermidine synthase activity"/>
    <property type="evidence" value="ECO:0007669"/>
    <property type="project" value="UniProtKB-UniRule"/>
</dbReference>
<dbReference type="AlphaFoldDB" id="A0A7C3CT58"/>
<dbReference type="InterPro" id="IPR037163">
    <property type="entry name" value="Spermidine_synt_N_sf"/>
</dbReference>
<dbReference type="PANTHER" id="PTHR11558">
    <property type="entry name" value="SPERMIDINE/SPERMINE SYNTHASE"/>
    <property type="match status" value="1"/>
</dbReference>
<dbReference type="PROSITE" id="PS51006">
    <property type="entry name" value="PABS_2"/>
    <property type="match status" value="1"/>
</dbReference>
<comment type="similarity">
    <text evidence="1 5">Belongs to the spermidine/spermine synthase family.</text>
</comment>
<feature type="binding site" evidence="5">
    <location>
        <position position="63"/>
    </location>
    <ligand>
        <name>spermidine</name>
        <dbReference type="ChEBI" id="CHEBI:57834"/>
    </ligand>
</feature>
<organism evidence="8">
    <name type="scientific">Thermosulfurimonas dismutans</name>
    <dbReference type="NCBI Taxonomy" id="999894"/>
    <lineage>
        <taxon>Bacteria</taxon>
        <taxon>Pseudomonadati</taxon>
        <taxon>Thermodesulfobacteriota</taxon>
        <taxon>Thermodesulfobacteria</taxon>
        <taxon>Thermodesulfobacteriales</taxon>
        <taxon>Thermodesulfobacteriaceae</taxon>
        <taxon>Thermosulfurimonas</taxon>
    </lineage>
</organism>
<dbReference type="EMBL" id="DRMH01000113">
    <property type="protein sequence ID" value="HFC98454.1"/>
    <property type="molecule type" value="Genomic_DNA"/>
</dbReference>
<comment type="subunit">
    <text evidence="5">Homodimer or homotetramer.</text>
</comment>
<evidence type="ECO:0000256" key="4">
    <source>
        <dbReference type="ARBA" id="ARBA00023115"/>
    </source>
</evidence>
<evidence type="ECO:0000256" key="5">
    <source>
        <dbReference type="HAMAP-Rule" id="MF_00198"/>
    </source>
</evidence>
<feature type="binding site" evidence="5">
    <location>
        <position position="165"/>
    </location>
    <ligand>
        <name>S-methyl-5'-thioadenosine</name>
        <dbReference type="ChEBI" id="CHEBI:17509"/>
    </ligand>
</feature>
<evidence type="ECO:0000259" key="7">
    <source>
        <dbReference type="PROSITE" id="PS51006"/>
    </source>
</evidence>
<dbReference type="HAMAP" id="MF_00198">
    <property type="entry name" value="Spermidine_synth"/>
    <property type="match status" value="1"/>
</dbReference>
<keyword evidence="4 5" id="KW-0620">Polyamine biosynthesis</keyword>
<dbReference type="InterPro" id="IPR030373">
    <property type="entry name" value="PABS_CS"/>
</dbReference>
<dbReference type="Gene3D" id="3.40.50.150">
    <property type="entry name" value="Vaccinia Virus protein VP39"/>
    <property type="match status" value="1"/>
</dbReference>
<dbReference type="Gene3D" id="2.30.140.10">
    <property type="entry name" value="Spermidine synthase, tetramerisation domain"/>
    <property type="match status" value="1"/>
</dbReference>
<dbReference type="Pfam" id="PF01564">
    <property type="entry name" value="Spermine_synth"/>
    <property type="match status" value="1"/>
</dbReference>
<evidence type="ECO:0000256" key="3">
    <source>
        <dbReference type="ARBA" id="ARBA00023066"/>
    </source>
</evidence>
<feature type="binding site" evidence="5">
    <location>
        <position position="88"/>
    </location>
    <ligand>
        <name>spermidine</name>
        <dbReference type="ChEBI" id="CHEBI:57834"/>
    </ligand>
</feature>
<feature type="binding site" evidence="5">
    <location>
        <begin position="139"/>
        <end position="140"/>
    </location>
    <ligand>
        <name>S-methyl-5'-thioadenosine</name>
        <dbReference type="ChEBI" id="CHEBI:17509"/>
    </ligand>
</feature>
<gene>
    <name evidence="5" type="primary">speE</name>
    <name evidence="8" type="ORF">ENJ40_08380</name>
</gene>
<dbReference type="Proteomes" id="UP000886043">
    <property type="component" value="Unassembled WGS sequence"/>
</dbReference>
<accession>A0A7C3CT58</accession>
<keyword evidence="2 5" id="KW-0808">Transferase</keyword>
<comment type="pathway">
    <text evidence="5">Amine and polyamine biosynthesis; spermidine biosynthesis; spermidine from putrescine: step 1/1.</text>
</comment>
<dbReference type="Pfam" id="PF17284">
    <property type="entry name" value="Spermine_synt_N"/>
    <property type="match status" value="1"/>
</dbReference>
<comment type="function">
    <text evidence="5">Catalyzes the irreversible transfer of a propylamine group from the amino donor S-adenosylmethioninamine (decarboxy-AdoMet) to putrescine (1,4-diaminobutane) to yield spermidine.</text>
</comment>
<dbReference type="InterPro" id="IPR029063">
    <property type="entry name" value="SAM-dependent_MTases_sf"/>
</dbReference>
<proteinExistence type="inferred from homology"/>
<feature type="active site" description="Proton acceptor" evidence="5 6">
    <location>
        <position position="158"/>
    </location>
</feature>
<dbReference type="GO" id="GO:0008295">
    <property type="term" value="P:spermidine biosynthetic process"/>
    <property type="evidence" value="ECO:0007669"/>
    <property type="project" value="UniProtKB-UniRule"/>
</dbReference>
<dbReference type="GO" id="GO:0005829">
    <property type="term" value="C:cytosol"/>
    <property type="evidence" value="ECO:0007669"/>
    <property type="project" value="TreeGrafter"/>
</dbReference>
<protein>
    <recommendedName>
        <fullName evidence="5">Polyamine aminopropyltransferase</fullName>
    </recommendedName>
    <alternativeName>
        <fullName evidence="5">Putrescine aminopropyltransferase</fullName>
        <shortName evidence="5">PAPT</shortName>
    </alternativeName>
    <alternativeName>
        <fullName evidence="5">Spermidine synthase</fullName>
        <shortName evidence="5">SPDS</shortName>
        <shortName evidence="5">SPDSY</shortName>
        <ecNumber evidence="5">2.5.1.16</ecNumber>
    </alternativeName>
</protein>
<dbReference type="InterPro" id="IPR030374">
    <property type="entry name" value="PABS"/>
</dbReference>
<dbReference type="PANTHER" id="PTHR11558:SF11">
    <property type="entry name" value="SPERMIDINE SYNTHASE"/>
    <property type="match status" value="1"/>
</dbReference>
<evidence type="ECO:0000313" key="8">
    <source>
        <dbReference type="EMBL" id="HFC98454.1"/>
    </source>
</evidence>
<dbReference type="PROSITE" id="PS01330">
    <property type="entry name" value="PABS_1"/>
    <property type="match status" value="1"/>
</dbReference>
<comment type="catalytic activity">
    <reaction evidence="5">
        <text>S-adenosyl 3-(methylsulfanyl)propylamine + putrescine = S-methyl-5'-thioadenosine + spermidine + H(+)</text>
        <dbReference type="Rhea" id="RHEA:12721"/>
        <dbReference type="ChEBI" id="CHEBI:15378"/>
        <dbReference type="ChEBI" id="CHEBI:17509"/>
        <dbReference type="ChEBI" id="CHEBI:57443"/>
        <dbReference type="ChEBI" id="CHEBI:57834"/>
        <dbReference type="ChEBI" id="CHEBI:326268"/>
        <dbReference type="EC" id="2.5.1.16"/>
    </reaction>
</comment>
<evidence type="ECO:0000256" key="1">
    <source>
        <dbReference type="ARBA" id="ARBA00007867"/>
    </source>
</evidence>
<feature type="domain" description="PABS" evidence="7">
    <location>
        <begin position="3"/>
        <end position="237"/>
    </location>
</feature>
<keyword evidence="3 5" id="KW-0745">Spermidine biosynthesis</keyword>
<name>A0A7C3CT58_9BACT</name>
<evidence type="ECO:0000256" key="6">
    <source>
        <dbReference type="PROSITE-ProRule" id="PRU00354"/>
    </source>
</evidence>
<sequence>MTRYWWRERLGRDFAHAFRVALIHEEHTPAGQHLQVFHNPFWGRFVVLDGVVQFTERDEFIYHETIVLTPLALFAEPPREVLIIGGGDGGVLRELQKFSDPRRILQVELDLSVFRACQKYLREISGDYRDPRVELRVEDGLSATQGLPPESFDLVIVDCTDPVGPAKSLYTREFYQAVLRVLRPGGVFIQQASLPGFFPEILREAYGRAKEIFPRLTVLRAMVPCYGDEIAFLLGGKDPEADFLPRREFQGRYYSPEMHRASLVIPPYWQEILRRS</sequence>
<reference evidence="8" key="1">
    <citation type="journal article" date="2020" name="mSystems">
        <title>Genome- and Community-Level Interaction Insights into Carbon Utilization and Element Cycling Functions of Hydrothermarchaeota in Hydrothermal Sediment.</title>
        <authorList>
            <person name="Zhou Z."/>
            <person name="Liu Y."/>
            <person name="Xu W."/>
            <person name="Pan J."/>
            <person name="Luo Z.H."/>
            <person name="Li M."/>
        </authorList>
    </citation>
    <scope>NUCLEOTIDE SEQUENCE [LARGE SCALE GENOMIC DNA]</scope>
    <source>
        <strain evidence="8">HyVt-483</strain>
    </source>
</reference>
<dbReference type="InterPro" id="IPR035246">
    <property type="entry name" value="Spermidine_synt_N"/>
</dbReference>
<dbReference type="InterPro" id="IPR001045">
    <property type="entry name" value="Spermi_synthase"/>
</dbReference>
<dbReference type="GO" id="GO:0008168">
    <property type="term" value="F:methyltransferase activity"/>
    <property type="evidence" value="ECO:0007669"/>
    <property type="project" value="UniProtKB-KW"/>
</dbReference>
<feature type="binding site" evidence="5">
    <location>
        <position position="32"/>
    </location>
    <ligand>
        <name>S-methyl-5'-thioadenosine</name>
        <dbReference type="ChEBI" id="CHEBI:17509"/>
    </ligand>
</feature>
<keyword evidence="8" id="KW-0489">Methyltransferase</keyword>